<evidence type="ECO:0000313" key="2">
    <source>
        <dbReference type="Proteomes" id="UP000321121"/>
    </source>
</evidence>
<sequence>MAHVIAADVDFLGLGVALLAPTAPDAVPKVRAAEAPGQAGPTDNLPVTLEPRASIGATAGHATLDDYYETIHVRPALVDVGRLTSSVSREVEVWSAYRDADRTLEQLDITAGDGINLSGPGLPFTFGPLESTVFTLAVTPEGPATIDARYDLVFSTQERDPHWAVVGTRLIEWTLAPNWQGRVKETYRFKTEVLTAFDGTEQRIALRHRPRREFAFDILADGDRDREMRRLLSTWQNRTYAMADWPRGVGTSGVPTGGQSVLLQAPIEDLEVGGLIVLRHGDRSQALEVQALNGDLVTLNSPVAECFPVGTRAYRGLIVHAEPQLRGQRRTAQVGQLSADFREMHIASALQVPAATTIWRGLEVLTRHPNWRESPGLQPAWAFDWLDADRGAFDYRTPHDAPKDVRRFTFTLASRADVAELRDTFLRAKGQRGELFVPTWDADLELREGALFIDGTTQLPIRTPDDASRMTTERVYRNVCVRLTDGTQLYRHVVAGGFNNEDPVLVVDAPWPRNIEAHEIVAIHWMPRCRFGSDQMTVQWVTSEVAEITLAFQVLEDVEEGDL</sequence>
<dbReference type="RefSeq" id="WP_146907302.1">
    <property type="nucleotide sequence ID" value="NZ_BJUS01000001.1"/>
</dbReference>
<protein>
    <recommendedName>
        <fullName evidence="3">Phage tail protein</fullName>
    </recommendedName>
</protein>
<evidence type="ECO:0000313" key="1">
    <source>
        <dbReference type="EMBL" id="GEK71603.1"/>
    </source>
</evidence>
<dbReference type="EMBL" id="BJUS01000001">
    <property type="protein sequence ID" value="GEK71603.1"/>
    <property type="molecule type" value="Genomic_DNA"/>
</dbReference>
<keyword evidence="2" id="KW-1185">Reference proteome</keyword>
<comment type="caution">
    <text evidence="1">The sequence shown here is derived from an EMBL/GenBank/DDBJ whole genome shotgun (WGS) entry which is preliminary data.</text>
</comment>
<gene>
    <name evidence="1" type="ORF">HHA04nite_01470</name>
</gene>
<name>A0ABQ0TZC2_9GAMM</name>
<organism evidence="1 2">
    <name type="scientific">Halomonas halophila</name>
    <dbReference type="NCBI Taxonomy" id="29573"/>
    <lineage>
        <taxon>Bacteria</taxon>
        <taxon>Pseudomonadati</taxon>
        <taxon>Pseudomonadota</taxon>
        <taxon>Gammaproteobacteria</taxon>
        <taxon>Oceanospirillales</taxon>
        <taxon>Halomonadaceae</taxon>
        <taxon>Halomonas</taxon>
    </lineage>
</organism>
<dbReference type="Proteomes" id="UP000321121">
    <property type="component" value="Unassembled WGS sequence"/>
</dbReference>
<evidence type="ECO:0008006" key="3">
    <source>
        <dbReference type="Google" id="ProtNLM"/>
    </source>
</evidence>
<proteinExistence type="predicted"/>
<reference evidence="1 2" key="1">
    <citation type="submission" date="2019-07" db="EMBL/GenBank/DDBJ databases">
        <title>Whole genome shotgun sequence of Halomonas halophila NBRC 102604.</title>
        <authorList>
            <person name="Hosoyama A."/>
            <person name="Uohara A."/>
            <person name="Ohji S."/>
            <person name="Ichikawa N."/>
        </authorList>
    </citation>
    <scope>NUCLEOTIDE SEQUENCE [LARGE SCALE GENOMIC DNA]</scope>
    <source>
        <strain evidence="1 2">NBRC 102604</strain>
    </source>
</reference>
<accession>A0ABQ0TZC2</accession>